<proteinExistence type="predicted"/>
<dbReference type="AlphaFoldDB" id="A0A0B7B3W5"/>
<name>A0A0B7B3W5_9EUPU</name>
<evidence type="ECO:0000313" key="2">
    <source>
        <dbReference type="EMBL" id="CEK86946.1"/>
    </source>
</evidence>
<evidence type="ECO:0000256" key="1">
    <source>
        <dbReference type="SAM" id="MobiDB-lite"/>
    </source>
</evidence>
<protein>
    <submittedName>
        <fullName evidence="2">Uncharacterized protein</fullName>
    </submittedName>
</protein>
<organism evidence="2">
    <name type="scientific">Arion vulgaris</name>
    <dbReference type="NCBI Taxonomy" id="1028688"/>
    <lineage>
        <taxon>Eukaryota</taxon>
        <taxon>Metazoa</taxon>
        <taxon>Spiralia</taxon>
        <taxon>Lophotrochozoa</taxon>
        <taxon>Mollusca</taxon>
        <taxon>Gastropoda</taxon>
        <taxon>Heterobranchia</taxon>
        <taxon>Euthyneura</taxon>
        <taxon>Panpulmonata</taxon>
        <taxon>Eupulmonata</taxon>
        <taxon>Stylommatophora</taxon>
        <taxon>Helicina</taxon>
        <taxon>Arionoidea</taxon>
        <taxon>Arionidae</taxon>
        <taxon>Arion</taxon>
    </lineage>
</organism>
<gene>
    <name evidence="2" type="primary">ORF156504</name>
</gene>
<feature type="non-terminal residue" evidence="2">
    <location>
        <position position="1"/>
    </location>
</feature>
<dbReference type="EMBL" id="HACG01040081">
    <property type="protein sequence ID" value="CEK86946.1"/>
    <property type="molecule type" value="Transcribed_RNA"/>
</dbReference>
<reference evidence="2" key="1">
    <citation type="submission" date="2014-12" db="EMBL/GenBank/DDBJ databases">
        <title>Insight into the proteome of Arion vulgaris.</title>
        <authorList>
            <person name="Aradska J."/>
            <person name="Bulat T."/>
            <person name="Smidak R."/>
            <person name="Sarate P."/>
            <person name="Gangsoo J."/>
            <person name="Sialana F."/>
            <person name="Bilban M."/>
            <person name="Lubec G."/>
        </authorList>
    </citation>
    <scope>NUCLEOTIDE SEQUENCE</scope>
    <source>
        <tissue evidence="2">Skin</tissue>
    </source>
</reference>
<sequence>GNLDGDGSDKVDEGDDDGTVYCDDETDGLDIPRISSMRNDECPVEDGEMSSLVRECILVFDAVV</sequence>
<accession>A0A0B7B3W5</accession>
<feature type="region of interest" description="Disordered" evidence="1">
    <location>
        <begin position="1"/>
        <end position="43"/>
    </location>
</feature>
<feature type="compositionally biased region" description="Acidic residues" evidence="1">
    <location>
        <begin position="12"/>
        <end position="28"/>
    </location>
</feature>